<name>A0A1W6NWZ3_9RHOB</name>
<dbReference type="GO" id="GO:0016020">
    <property type="term" value="C:membrane"/>
    <property type="evidence" value="ECO:0007669"/>
    <property type="project" value="InterPro"/>
</dbReference>
<evidence type="ECO:0000256" key="1">
    <source>
        <dbReference type="ARBA" id="ARBA00022729"/>
    </source>
</evidence>
<evidence type="ECO:0000256" key="2">
    <source>
        <dbReference type="SAM" id="SignalP"/>
    </source>
</evidence>
<dbReference type="PANTHER" id="PTHR35936:SF17">
    <property type="entry name" value="ARGININE-BINDING EXTRACELLULAR PROTEIN ARTP"/>
    <property type="match status" value="1"/>
</dbReference>
<dbReference type="Pfam" id="PF00497">
    <property type="entry name" value="SBP_bac_3"/>
    <property type="match status" value="1"/>
</dbReference>
<dbReference type="SMART" id="SM00079">
    <property type="entry name" value="PBPe"/>
    <property type="match status" value="1"/>
</dbReference>
<dbReference type="SMART" id="SM00062">
    <property type="entry name" value="PBPb"/>
    <property type="match status" value="1"/>
</dbReference>
<evidence type="ECO:0000313" key="5">
    <source>
        <dbReference type="EMBL" id="ARO13630.1"/>
    </source>
</evidence>
<feature type="signal peptide" evidence="2">
    <location>
        <begin position="1"/>
        <end position="25"/>
    </location>
</feature>
<reference evidence="5 6" key="1">
    <citation type="submission" date="2017-02" db="EMBL/GenBank/DDBJ databases">
        <title>Ketogulonicigenium robustum SPU B003 Genome sequencing and assembly.</title>
        <authorList>
            <person name="Li Y."/>
            <person name="Liu L."/>
            <person name="Wang C."/>
            <person name="Zhang M."/>
            <person name="Zhang T."/>
            <person name="Zhang Y."/>
        </authorList>
    </citation>
    <scope>NUCLEOTIDE SEQUENCE [LARGE SCALE GENOMIC DNA]</scope>
    <source>
        <strain evidence="5 6">SPU_B003</strain>
    </source>
</reference>
<dbReference type="KEGG" id="kro:BVG79_00270"/>
<dbReference type="PANTHER" id="PTHR35936">
    <property type="entry name" value="MEMBRANE-BOUND LYTIC MUREIN TRANSGLYCOSYLASE F"/>
    <property type="match status" value="1"/>
</dbReference>
<sequence>MMKTLFNTAPLATAALIIGATCANAQALPDLEGREVTVAVENAYPPLQFIDGAGNAIGWEYDALAEIAQRLNITLVYENFSWDAMIPAVSQSQVDLAVNGITIREDRMEMVDFSDPYMTSQMLMIVRADESRFTDAISFAANPDLLMAAQPGTTPFYVGVYDVLDGDEANPRIIGVETFGAAVAALRSGDVDLALSDSTAAQGYVSASDGALKIVGEPLGAEDFGFIFPKGSALIEPFNAAIASLAADGTLRALNTKWFYDYSMGQ</sequence>
<feature type="domain" description="Ionotropic glutamate receptor C-terminal" evidence="4">
    <location>
        <begin position="35"/>
        <end position="261"/>
    </location>
</feature>
<dbReference type="InterPro" id="IPR001320">
    <property type="entry name" value="Iontro_rcpt_C"/>
</dbReference>
<dbReference type="RefSeq" id="WP_157115597.1">
    <property type="nucleotide sequence ID" value="NZ_CP019937.1"/>
</dbReference>
<dbReference type="GO" id="GO:0015276">
    <property type="term" value="F:ligand-gated monoatomic ion channel activity"/>
    <property type="evidence" value="ECO:0007669"/>
    <property type="project" value="InterPro"/>
</dbReference>
<feature type="chain" id="PRO_5013117312" evidence="2">
    <location>
        <begin position="26"/>
        <end position="266"/>
    </location>
</feature>
<dbReference type="Gene3D" id="3.40.190.10">
    <property type="entry name" value="Periplasmic binding protein-like II"/>
    <property type="match status" value="2"/>
</dbReference>
<evidence type="ECO:0000259" key="3">
    <source>
        <dbReference type="SMART" id="SM00062"/>
    </source>
</evidence>
<evidence type="ECO:0000313" key="6">
    <source>
        <dbReference type="Proteomes" id="UP000242447"/>
    </source>
</evidence>
<protein>
    <submittedName>
        <fullName evidence="5">Extracellular solute-binding protein family 3</fullName>
    </submittedName>
</protein>
<organism evidence="5 6">
    <name type="scientific">Ketogulonicigenium robustum</name>
    <dbReference type="NCBI Taxonomy" id="92947"/>
    <lineage>
        <taxon>Bacteria</taxon>
        <taxon>Pseudomonadati</taxon>
        <taxon>Pseudomonadota</taxon>
        <taxon>Alphaproteobacteria</taxon>
        <taxon>Rhodobacterales</taxon>
        <taxon>Roseobacteraceae</taxon>
        <taxon>Ketogulonicigenium</taxon>
    </lineage>
</organism>
<accession>A0A1W6NWZ3</accession>
<proteinExistence type="predicted"/>
<gene>
    <name evidence="5" type="ORF">BVG79_00270</name>
</gene>
<dbReference type="OrthoDB" id="9768183at2"/>
<dbReference type="EMBL" id="CP019937">
    <property type="protein sequence ID" value="ARO13630.1"/>
    <property type="molecule type" value="Genomic_DNA"/>
</dbReference>
<keyword evidence="6" id="KW-1185">Reference proteome</keyword>
<dbReference type="SUPFAM" id="SSF53850">
    <property type="entry name" value="Periplasmic binding protein-like II"/>
    <property type="match status" value="1"/>
</dbReference>
<keyword evidence="1 2" id="KW-0732">Signal</keyword>
<dbReference type="AlphaFoldDB" id="A0A1W6NWZ3"/>
<dbReference type="Proteomes" id="UP000242447">
    <property type="component" value="Chromosome"/>
</dbReference>
<dbReference type="STRING" id="92947.BVG79_00270"/>
<dbReference type="InterPro" id="IPR001638">
    <property type="entry name" value="Solute-binding_3/MltF_N"/>
</dbReference>
<evidence type="ECO:0000259" key="4">
    <source>
        <dbReference type="SMART" id="SM00079"/>
    </source>
</evidence>
<feature type="domain" description="Solute-binding protein family 3/N-terminal" evidence="3">
    <location>
        <begin position="35"/>
        <end position="261"/>
    </location>
</feature>